<keyword evidence="8" id="KW-0472">Membrane</keyword>
<dbReference type="PROSITE" id="PS50109">
    <property type="entry name" value="HIS_KIN"/>
    <property type="match status" value="1"/>
</dbReference>
<keyword evidence="8" id="KW-0812">Transmembrane</keyword>
<dbReference type="Pfam" id="PF07494">
    <property type="entry name" value="Reg_prop"/>
    <property type="match status" value="3"/>
</dbReference>
<dbReference type="Gene3D" id="2.60.40.10">
    <property type="entry name" value="Immunoglobulins"/>
    <property type="match status" value="1"/>
</dbReference>
<evidence type="ECO:0000256" key="7">
    <source>
        <dbReference type="PROSITE-ProRule" id="PRU00169"/>
    </source>
</evidence>
<dbReference type="InterPro" id="IPR036890">
    <property type="entry name" value="HATPase_C_sf"/>
</dbReference>
<keyword evidence="13" id="KW-1185">Reference proteome</keyword>
<evidence type="ECO:0000259" key="10">
    <source>
        <dbReference type="PROSITE" id="PS50109"/>
    </source>
</evidence>
<dbReference type="SUPFAM" id="SSF63829">
    <property type="entry name" value="Calcium-dependent phosphotriesterase"/>
    <property type="match status" value="1"/>
</dbReference>
<keyword evidence="5" id="KW-0238">DNA-binding</keyword>
<dbReference type="SUPFAM" id="SSF47384">
    <property type="entry name" value="Homodimeric domain of signal transducing histidine kinase"/>
    <property type="match status" value="1"/>
</dbReference>
<dbReference type="SUPFAM" id="SSF50998">
    <property type="entry name" value="Quinoprotein alcohol dehydrogenase-like"/>
    <property type="match status" value="1"/>
</dbReference>
<dbReference type="InterPro" id="IPR009057">
    <property type="entry name" value="Homeodomain-like_sf"/>
</dbReference>
<dbReference type="Gene3D" id="3.30.565.10">
    <property type="entry name" value="Histidine kinase-like ATPase, C-terminal domain"/>
    <property type="match status" value="1"/>
</dbReference>
<dbReference type="InterPro" id="IPR011006">
    <property type="entry name" value="CheY-like_superfamily"/>
</dbReference>
<dbReference type="PROSITE" id="PS01124">
    <property type="entry name" value="HTH_ARAC_FAMILY_2"/>
    <property type="match status" value="1"/>
</dbReference>
<dbReference type="SMART" id="SM00448">
    <property type="entry name" value="REC"/>
    <property type="match status" value="1"/>
</dbReference>
<keyword evidence="4" id="KW-0805">Transcription regulation</keyword>
<feature type="domain" description="Histidine kinase" evidence="10">
    <location>
        <begin position="878"/>
        <end position="1096"/>
    </location>
</feature>
<dbReference type="InterPro" id="IPR018060">
    <property type="entry name" value="HTH_AraC"/>
</dbReference>
<dbReference type="InterPro" id="IPR004358">
    <property type="entry name" value="Sig_transdc_His_kin-like_C"/>
</dbReference>
<dbReference type="Gene3D" id="2.130.10.10">
    <property type="entry name" value="YVTN repeat-like/Quinoprotein amine dehydrogenase"/>
    <property type="match status" value="2"/>
</dbReference>
<organism evidence="12 13">
    <name type="scientific">Reichenbachiella carrageenanivorans</name>
    <dbReference type="NCBI Taxonomy" id="2979869"/>
    <lineage>
        <taxon>Bacteria</taxon>
        <taxon>Pseudomonadati</taxon>
        <taxon>Bacteroidota</taxon>
        <taxon>Cytophagia</taxon>
        <taxon>Cytophagales</taxon>
        <taxon>Reichenbachiellaceae</taxon>
        <taxon>Reichenbachiella</taxon>
    </lineage>
</organism>
<feature type="modified residue" description="4-aspartylphosphate" evidence="7">
    <location>
        <position position="1183"/>
    </location>
</feature>
<dbReference type="RefSeq" id="WP_263050886.1">
    <property type="nucleotide sequence ID" value="NZ_CP106735.1"/>
</dbReference>
<dbReference type="Pfam" id="PF02518">
    <property type="entry name" value="HATPase_c"/>
    <property type="match status" value="1"/>
</dbReference>
<protein>
    <recommendedName>
        <fullName evidence="2">histidine kinase</fullName>
        <ecNumber evidence="2">2.7.13.3</ecNumber>
    </recommendedName>
</protein>
<dbReference type="EMBL" id="CP106735">
    <property type="protein sequence ID" value="UXX79143.1"/>
    <property type="molecule type" value="Genomic_DNA"/>
</dbReference>
<dbReference type="Pfam" id="PF00512">
    <property type="entry name" value="HisKA"/>
    <property type="match status" value="1"/>
</dbReference>
<dbReference type="InterPro" id="IPR005467">
    <property type="entry name" value="His_kinase_dom"/>
</dbReference>
<proteinExistence type="predicted"/>
<dbReference type="Pfam" id="PF07495">
    <property type="entry name" value="Y_Y_Y"/>
    <property type="match status" value="1"/>
</dbReference>
<dbReference type="InterPro" id="IPR018062">
    <property type="entry name" value="HTH_AraC-typ_CS"/>
</dbReference>
<dbReference type="InterPro" id="IPR003661">
    <property type="entry name" value="HisK_dim/P_dom"/>
</dbReference>
<dbReference type="CDD" id="cd00082">
    <property type="entry name" value="HisKA"/>
    <property type="match status" value="1"/>
</dbReference>
<dbReference type="InterPro" id="IPR003594">
    <property type="entry name" value="HATPase_dom"/>
</dbReference>
<evidence type="ECO:0000256" key="2">
    <source>
        <dbReference type="ARBA" id="ARBA00012438"/>
    </source>
</evidence>
<dbReference type="Gene3D" id="1.10.287.130">
    <property type="match status" value="1"/>
</dbReference>
<evidence type="ECO:0000256" key="4">
    <source>
        <dbReference type="ARBA" id="ARBA00023015"/>
    </source>
</evidence>
<dbReference type="PROSITE" id="PS50110">
    <property type="entry name" value="RESPONSE_REGULATORY"/>
    <property type="match status" value="1"/>
</dbReference>
<reference evidence="12" key="1">
    <citation type="submission" date="2022-10" db="EMBL/GenBank/DDBJ databases">
        <title>Comparative genomics and taxonomic characterization of three novel marine species of genus Reichenbachiella exhibiting antioxidant and polysaccharide degradation activities.</title>
        <authorList>
            <person name="Muhammad N."/>
            <person name="Lee Y.-J."/>
            <person name="Ko J."/>
            <person name="Kim S.-G."/>
        </authorList>
    </citation>
    <scope>NUCLEOTIDE SEQUENCE</scope>
    <source>
        <strain evidence="12">Wsw4-B4</strain>
    </source>
</reference>
<evidence type="ECO:0000256" key="3">
    <source>
        <dbReference type="ARBA" id="ARBA00022553"/>
    </source>
</evidence>
<dbReference type="CDD" id="cd17574">
    <property type="entry name" value="REC_OmpR"/>
    <property type="match status" value="1"/>
</dbReference>
<dbReference type="InterPro" id="IPR001789">
    <property type="entry name" value="Sig_transdc_resp-reg_receiver"/>
</dbReference>
<dbReference type="PANTHER" id="PTHR43547">
    <property type="entry name" value="TWO-COMPONENT HISTIDINE KINASE"/>
    <property type="match status" value="1"/>
</dbReference>
<dbReference type="SMART" id="SM00342">
    <property type="entry name" value="HTH_ARAC"/>
    <property type="match status" value="1"/>
</dbReference>
<feature type="domain" description="Response regulatory" evidence="11">
    <location>
        <begin position="1135"/>
        <end position="1250"/>
    </location>
</feature>
<evidence type="ECO:0000256" key="1">
    <source>
        <dbReference type="ARBA" id="ARBA00000085"/>
    </source>
</evidence>
<dbReference type="Gene3D" id="3.40.50.2300">
    <property type="match status" value="1"/>
</dbReference>
<dbReference type="SMART" id="SM00387">
    <property type="entry name" value="HATPase_c"/>
    <property type="match status" value="1"/>
</dbReference>
<dbReference type="SUPFAM" id="SSF52172">
    <property type="entry name" value="CheY-like"/>
    <property type="match status" value="1"/>
</dbReference>
<evidence type="ECO:0000256" key="8">
    <source>
        <dbReference type="SAM" id="Phobius"/>
    </source>
</evidence>
<dbReference type="Proteomes" id="UP001062165">
    <property type="component" value="Chromosome"/>
</dbReference>
<dbReference type="SUPFAM" id="SSF55874">
    <property type="entry name" value="ATPase domain of HSP90 chaperone/DNA topoisomerase II/histidine kinase"/>
    <property type="match status" value="1"/>
</dbReference>
<keyword evidence="8" id="KW-1133">Transmembrane helix</keyword>
<keyword evidence="6" id="KW-0804">Transcription</keyword>
<dbReference type="InterPro" id="IPR015943">
    <property type="entry name" value="WD40/YVTN_repeat-like_dom_sf"/>
</dbReference>
<gene>
    <name evidence="12" type="ORF">N7E81_17455</name>
</gene>
<dbReference type="EC" id="2.7.13.3" evidence="2"/>
<dbReference type="Pfam" id="PF00072">
    <property type="entry name" value="Response_reg"/>
    <property type="match status" value="1"/>
</dbReference>
<feature type="transmembrane region" description="Helical" evidence="8">
    <location>
        <begin position="821"/>
        <end position="842"/>
    </location>
</feature>
<name>A0ABY6D222_9BACT</name>
<dbReference type="PANTHER" id="PTHR43547:SF2">
    <property type="entry name" value="HYBRID SIGNAL TRANSDUCTION HISTIDINE KINASE C"/>
    <property type="match status" value="1"/>
</dbReference>
<feature type="domain" description="HTH araC/xylS-type" evidence="9">
    <location>
        <begin position="1282"/>
        <end position="1381"/>
    </location>
</feature>
<dbReference type="SMART" id="SM00388">
    <property type="entry name" value="HisKA"/>
    <property type="match status" value="1"/>
</dbReference>
<keyword evidence="3 7" id="KW-0597">Phosphoprotein</keyword>
<evidence type="ECO:0000256" key="6">
    <source>
        <dbReference type="ARBA" id="ARBA00023163"/>
    </source>
</evidence>
<comment type="catalytic activity">
    <reaction evidence="1">
        <text>ATP + protein L-histidine = ADP + protein N-phospho-L-histidine.</text>
        <dbReference type="EC" id="2.7.13.3"/>
    </reaction>
</comment>
<dbReference type="SUPFAM" id="SSF46689">
    <property type="entry name" value="Homeodomain-like"/>
    <property type="match status" value="1"/>
</dbReference>
<evidence type="ECO:0000313" key="13">
    <source>
        <dbReference type="Proteomes" id="UP001062165"/>
    </source>
</evidence>
<evidence type="ECO:0000259" key="11">
    <source>
        <dbReference type="PROSITE" id="PS50110"/>
    </source>
</evidence>
<dbReference type="PROSITE" id="PS00041">
    <property type="entry name" value="HTH_ARAC_FAMILY_1"/>
    <property type="match status" value="1"/>
</dbReference>
<dbReference type="InterPro" id="IPR036097">
    <property type="entry name" value="HisK_dim/P_sf"/>
</dbReference>
<dbReference type="InterPro" id="IPR011047">
    <property type="entry name" value="Quinoprotein_ADH-like_sf"/>
</dbReference>
<dbReference type="InterPro" id="IPR013783">
    <property type="entry name" value="Ig-like_fold"/>
</dbReference>
<dbReference type="Pfam" id="PF12833">
    <property type="entry name" value="HTH_18"/>
    <property type="match status" value="1"/>
</dbReference>
<dbReference type="PRINTS" id="PR00344">
    <property type="entry name" value="BCTRLSENSOR"/>
</dbReference>
<dbReference type="InterPro" id="IPR011123">
    <property type="entry name" value="Y_Y_Y"/>
</dbReference>
<sequence>MWDFRMVGCVVKSVRLSTLVLLGVYGLATSTFAYQNTDSNLSIQKVEGIPQSDIRNVFKDSKGFVWLATLDGLFRFDGYTCKNYRISQDPNSISSNMIGKIGEDHLGNIWVTTFGKGLCKLNPVTEEFTSYRIENSSPFKLRTNDISAFLLDGTTLWVGNWKELIRVKLDSTMSEIVSQDHISLHKFNPLVSNLNVQTIFKDREGKIWLGLNVNLIRINNPTSDLNHLSYTKKSGNVSVFQYCDSILVAAGEFVSEVQTDKPYEITLLPISYTSAYAMQYDNGIMWLGNRTGVYAFKKQEDSYQQISHFTPSTADGLSSFPVSHLCTDGTSVWVGTIGGGVYLVSPNDQYFKYYKKTNESRSLKDDHIKAIFEDSKQDLWVGTEQGGLNFLKGEDKYNYAEGFGQISMENYPREYNRVYAIAEQFTPRSKIRERLIWLGTSFPTFLVALDPSTMELLPQSDHMKGFRFVFAIEVQNDSTLWAGTYGAGIWRLKTDEDGAIIQSQQFQPESDDPHSISSTIIRSILYDRAGNLWIGTDKGLNYVAQEELNNDVPTFHVFREGKTEGSLINEYILKLFQASNGKVWMGSMGGGLIGVDQMIGKDSILFNTITVKDGLPNNSIKSIEEDQEGNLWLSSNQGLSRYNPVTQDIVNYDKSDGLQGSDFEELASSRRQNGELLFGGINGLNTFYPAQIRKDTIKPKLYFSELSILNEVVQPRVKYQNNVILKNSIEHTDLIVLTHEQNSFSVAFAGLHFNSPQKVKYQYILEGFDKTWTRANVDHRIAKYTNVPAGTYTLKVTASNSDNVETDEPIRLAIRIKPHPLLSPLAFMIYAVLFVLMIYLLYRIYKNIAHRKKEVLISEIEKRNAEEATQSKLRFFTNISHEFRTPLTLISIPLEKLLKGGKLTEGSEKKNLNIIKHNSDLMLRLVNQILDFRKLEQDKMQLSLQSLDIVAFIKDILQTFEPLAEQKQIDLDFQHNREAIYLSFDPDCVEKIVYNLLSNAIKFTPKDGKVSLEVNQEKERILIQVSDTGIGIKDSDKPYLFQRYFHRVQQDKIMNSGTGIGLSLIKGLVELHKGDIEVQSQEGVGTRFNIHLPMTGDGKASNFVAMERQEDVASMPVIESEIKPVLDRGEEHRYTLLIVEDNQELREIIVSIFNEKHEVLEAEDGKIGYDQCLKHNPDLVISDIMMPNVDGIQLLSMIKDDEKISHIPIMLLTAKSTIENQIEGFAAGADAYVSKPFNADVLYSNALAIIHNRERLRGTYVKEIEINPMLLSNSPTDVSFIEKILTLIEENLSDADFNVDKMAEAYGLSRNHLNRKIKALTGETTINFLRDIRLKHAAELLTKGKYNVSEVTWKVGYTDLGAFRKRFKDRFGVSPSDYIKQQKQ</sequence>
<accession>A0ABY6D222</accession>
<evidence type="ECO:0000313" key="12">
    <source>
        <dbReference type="EMBL" id="UXX79143.1"/>
    </source>
</evidence>
<dbReference type="InterPro" id="IPR011110">
    <property type="entry name" value="Reg_prop"/>
</dbReference>
<dbReference type="Gene3D" id="1.10.10.60">
    <property type="entry name" value="Homeodomain-like"/>
    <property type="match status" value="1"/>
</dbReference>
<evidence type="ECO:0000256" key="5">
    <source>
        <dbReference type="ARBA" id="ARBA00023125"/>
    </source>
</evidence>
<evidence type="ECO:0000259" key="9">
    <source>
        <dbReference type="PROSITE" id="PS01124"/>
    </source>
</evidence>